<name>A0A8H6MTR8_9PEZI</name>
<accession>A0A8H6MTR8</accession>
<comment type="caution">
    <text evidence="2">The sequence shown here is derived from an EMBL/GenBank/DDBJ whole genome shotgun (WGS) entry which is preliminary data.</text>
</comment>
<gene>
    <name evidence="2" type="ORF">CSOJ01_07315</name>
</gene>
<dbReference type="AlphaFoldDB" id="A0A8H6MTR8"/>
<evidence type="ECO:0000256" key="1">
    <source>
        <dbReference type="SAM" id="MobiDB-lite"/>
    </source>
</evidence>
<evidence type="ECO:0000313" key="3">
    <source>
        <dbReference type="Proteomes" id="UP000652219"/>
    </source>
</evidence>
<feature type="region of interest" description="Disordered" evidence="1">
    <location>
        <begin position="1"/>
        <end position="71"/>
    </location>
</feature>
<organism evidence="2 3">
    <name type="scientific">Colletotrichum sojae</name>
    <dbReference type="NCBI Taxonomy" id="2175907"/>
    <lineage>
        <taxon>Eukaryota</taxon>
        <taxon>Fungi</taxon>
        <taxon>Dikarya</taxon>
        <taxon>Ascomycota</taxon>
        <taxon>Pezizomycotina</taxon>
        <taxon>Sordariomycetes</taxon>
        <taxon>Hypocreomycetidae</taxon>
        <taxon>Glomerellales</taxon>
        <taxon>Glomerellaceae</taxon>
        <taxon>Colletotrichum</taxon>
        <taxon>Colletotrichum orchidearum species complex</taxon>
    </lineage>
</organism>
<dbReference type="EMBL" id="WIGN01000112">
    <property type="protein sequence ID" value="KAF6808744.1"/>
    <property type="molecule type" value="Genomic_DNA"/>
</dbReference>
<sequence>MRVRSCGYLEQDQKAKAGRTTRARGTAKSLRAMRKGELTDDADAGLLGAPDKTGRQPEMNPEGRQRCESRR</sequence>
<feature type="compositionally biased region" description="Basic and acidic residues" evidence="1">
    <location>
        <begin position="61"/>
        <end position="71"/>
    </location>
</feature>
<reference evidence="2 3" key="1">
    <citation type="journal article" date="2020" name="Phytopathology">
        <title>Genome Sequence Resources of Colletotrichum truncatum, C. plurivorum, C. musicola, and C. sojae: Four Species Pathogenic to Soybean (Glycine max).</title>
        <authorList>
            <person name="Rogerio F."/>
            <person name="Boufleur T.R."/>
            <person name="Ciampi-Guillardi M."/>
            <person name="Sukno S.A."/>
            <person name="Thon M.R."/>
            <person name="Massola Junior N.S."/>
            <person name="Baroncelli R."/>
        </authorList>
    </citation>
    <scope>NUCLEOTIDE SEQUENCE [LARGE SCALE GENOMIC DNA]</scope>
    <source>
        <strain evidence="2 3">LFN0009</strain>
    </source>
</reference>
<protein>
    <submittedName>
        <fullName evidence="2">Uncharacterized protein</fullName>
    </submittedName>
</protein>
<evidence type="ECO:0000313" key="2">
    <source>
        <dbReference type="EMBL" id="KAF6808744.1"/>
    </source>
</evidence>
<keyword evidence="3" id="KW-1185">Reference proteome</keyword>
<proteinExistence type="predicted"/>
<dbReference type="Proteomes" id="UP000652219">
    <property type="component" value="Unassembled WGS sequence"/>
</dbReference>